<dbReference type="SUPFAM" id="SSF54523">
    <property type="entry name" value="Pili subunits"/>
    <property type="match status" value="1"/>
</dbReference>
<accession>A0A1Q2MCK4</accession>
<dbReference type="AlphaFoldDB" id="A0A1Q2MCK4"/>
<name>A0A1Q2MCK4_9BACT</name>
<feature type="region of interest" description="Disordered" evidence="2">
    <location>
        <begin position="76"/>
        <end position="95"/>
    </location>
</feature>
<keyword evidence="1" id="KW-0488">Methylation</keyword>
<gene>
    <name evidence="4" type="ORF">SMSP2_00612</name>
</gene>
<feature type="region of interest" description="Disordered" evidence="2">
    <location>
        <begin position="292"/>
        <end position="321"/>
    </location>
</feature>
<keyword evidence="3" id="KW-0472">Membrane</keyword>
<protein>
    <submittedName>
        <fullName evidence="4">Putative major pilin subunit</fullName>
    </submittedName>
</protein>
<dbReference type="Proteomes" id="UP000188181">
    <property type="component" value="Chromosome"/>
</dbReference>
<dbReference type="PRINTS" id="PR00813">
    <property type="entry name" value="BCTERIALGSPG"/>
</dbReference>
<dbReference type="NCBIfam" id="TIGR02532">
    <property type="entry name" value="IV_pilin_GFxxxE"/>
    <property type="match status" value="1"/>
</dbReference>
<feature type="transmembrane region" description="Helical" evidence="3">
    <location>
        <begin position="6"/>
        <end position="29"/>
    </location>
</feature>
<dbReference type="PANTHER" id="PTHR30093">
    <property type="entry name" value="GENERAL SECRETION PATHWAY PROTEIN G"/>
    <property type="match status" value="1"/>
</dbReference>
<evidence type="ECO:0000313" key="4">
    <source>
        <dbReference type="EMBL" id="AQQ70268.1"/>
    </source>
</evidence>
<dbReference type="KEGG" id="pbas:SMSP2_00612"/>
<reference evidence="5" key="1">
    <citation type="submission" date="2017-02" db="EMBL/GenBank/DDBJ databases">
        <title>Comparative genomics and description of representatives of a novel lineage of planctomycetes thriving in anoxic sediments.</title>
        <authorList>
            <person name="Spring S."/>
            <person name="Bunk B."/>
            <person name="Sproer C."/>
        </authorList>
    </citation>
    <scope>NUCLEOTIDE SEQUENCE [LARGE SCALE GENOMIC DNA]</scope>
    <source>
        <strain evidence="5">SM-Chi-D1</strain>
    </source>
</reference>
<evidence type="ECO:0000313" key="5">
    <source>
        <dbReference type="Proteomes" id="UP000188181"/>
    </source>
</evidence>
<keyword evidence="3" id="KW-1133">Transmembrane helix</keyword>
<dbReference type="InterPro" id="IPR045584">
    <property type="entry name" value="Pilin-like"/>
</dbReference>
<dbReference type="InterPro" id="IPR012902">
    <property type="entry name" value="N_methyl_site"/>
</dbReference>
<evidence type="ECO:0000256" key="2">
    <source>
        <dbReference type="SAM" id="MobiDB-lite"/>
    </source>
</evidence>
<keyword evidence="5" id="KW-1185">Reference proteome</keyword>
<proteinExistence type="predicted"/>
<keyword evidence="3" id="KW-0812">Transmembrane</keyword>
<dbReference type="EMBL" id="CP019646">
    <property type="protein sequence ID" value="AQQ70268.1"/>
    <property type="molecule type" value="Genomic_DNA"/>
</dbReference>
<dbReference type="Gene3D" id="3.30.700.10">
    <property type="entry name" value="Glycoprotein, Type 4 Pilin"/>
    <property type="match status" value="1"/>
</dbReference>
<evidence type="ECO:0000256" key="3">
    <source>
        <dbReference type="SAM" id="Phobius"/>
    </source>
</evidence>
<dbReference type="InterPro" id="IPR000983">
    <property type="entry name" value="Bac_GSPG_pilin"/>
</dbReference>
<dbReference type="RefSeq" id="WP_146682544.1">
    <property type="nucleotide sequence ID" value="NZ_CP019646.1"/>
</dbReference>
<organism evidence="4 5">
    <name type="scientific">Limihaloglobus sulfuriphilus</name>
    <dbReference type="NCBI Taxonomy" id="1851148"/>
    <lineage>
        <taxon>Bacteria</taxon>
        <taxon>Pseudomonadati</taxon>
        <taxon>Planctomycetota</taxon>
        <taxon>Phycisphaerae</taxon>
        <taxon>Sedimentisphaerales</taxon>
        <taxon>Sedimentisphaeraceae</taxon>
        <taxon>Limihaloglobus</taxon>
    </lineage>
</organism>
<evidence type="ECO:0000256" key="1">
    <source>
        <dbReference type="ARBA" id="ARBA00022481"/>
    </source>
</evidence>
<feature type="compositionally biased region" description="Polar residues" evidence="2">
    <location>
        <begin position="78"/>
        <end position="91"/>
    </location>
</feature>
<dbReference type="Pfam" id="PF07963">
    <property type="entry name" value="N_methyl"/>
    <property type="match status" value="1"/>
</dbReference>
<dbReference type="PROSITE" id="PS00409">
    <property type="entry name" value="PROKAR_NTER_METHYL"/>
    <property type="match status" value="1"/>
</dbReference>
<sequence>MKRKGFTLIELLVVIAIIAMLMAILMPALGRVRRLAQRLVCGTNIRGLGTATMIYANDNDEEYPVAGGRGDAEWVGANENTPTEAWGSTQQDIEEPDRDDVTVAASLYLLIREADVSPKQFVCTSSDQKVYEGLAEAGDAEPYQDADLTDLWDFGESPWLHVSYAYHFPYKDGTGRARPASTNNSAGFAFIADKNPWYDDSNLNLGTPESDAYEMICALFNDGQNPGNNEWDSISRYLIQVANSATHMREGQNVLFNDGHVTFENRPDVGYQSDNIYTWWTNNGQLEEERRIGTEPEDDDQSIEIGGSEDTVLVNDSKIPT</sequence>
<dbReference type="STRING" id="1851148.SMSP2_00612"/>
<dbReference type="GO" id="GO:0015627">
    <property type="term" value="C:type II protein secretion system complex"/>
    <property type="evidence" value="ECO:0007669"/>
    <property type="project" value="InterPro"/>
</dbReference>
<dbReference type="OrthoDB" id="268217at2"/>
<dbReference type="GO" id="GO:0015628">
    <property type="term" value="P:protein secretion by the type II secretion system"/>
    <property type="evidence" value="ECO:0007669"/>
    <property type="project" value="InterPro"/>
</dbReference>